<comment type="subunit">
    <text evidence="3 8">Homodimer.</text>
</comment>
<accession>B7GDE4</accession>
<keyword evidence="6" id="KW-0663">Pyridoxal phosphate</keyword>
<evidence type="ECO:0000256" key="1">
    <source>
        <dbReference type="ARBA" id="ARBA00001933"/>
    </source>
</evidence>
<dbReference type="EMBL" id="CM000630">
    <property type="protein sequence ID" value="EEC43248.1"/>
    <property type="molecule type" value="Genomic_DNA"/>
</dbReference>
<dbReference type="InterPro" id="IPR000796">
    <property type="entry name" value="Asp_trans"/>
</dbReference>
<gene>
    <name evidence="10" type="primary">AAT_2</name>
    <name evidence="10" type="ORF">PHATRDRAFT_23871</name>
</gene>
<dbReference type="KEGG" id="pti:PHATRDRAFT_23871"/>
<dbReference type="GO" id="GO:0005739">
    <property type="term" value="C:mitochondrion"/>
    <property type="evidence" value="ECO:0007669"/>
    <property type="project" value="TreeGrafter"/>
</dbReference>
<evidence type="ECO:0000256" key="8">
    <source>
        <dbReference type="RuleBase" id="RU000480"/>
    </source>
</evidence>
<evidence type="ECO:0000259" key="9">
    <source>
        <dbReference type="Pfam" id="PF00155"/>
    </source>
</evidence>
<dbReference type="CDD" id="cd00609">
    <property type="entry name" value="AAT_like"/>
    <property type="match status" value="1"/>
</dbReference>
<dbReference type="OMA" id="GTWTHIT"/>
<dbReference type="Proteomes" id="UP000000759">
    <property type="component" value="Chromosome 28"/>
</dbReference>
<evidence type="ECO:0000313" key="10">
    <source>
        <dbReference type="EMBL" id="EEC43248.1"/>
    </source>
</evidence>
<dbReference type="NCBIfam" id="NF006719">
    <property type="entry name" value="PRK09257.1"/>
    <property type="match status" value="1"/>
</dbReference>
<keyword evidence="5 8" id="KW-0808">Transferase</keyword>
<dbReference type="InterPro" id="IPR004838">
    <property type="entry name" value="NHTrfase_class1_PyrdxlP-BS"/>
</dbReference>
<dbReference type="SUPFAM" id="SSF53383">
    <property type="entry name" value="PLP-dependent transferases"/>
    <property type="match status" value="1"/>
</dbReference>
<dbReference type="HOGENOM" id="CLU_032440_1_2_1"/>
<dbReference type="PANTHER" id="PTHR11879">
    <property type="entry name" value="ASPARTATE AMINOTRANSFERASE"/>
    <property type="match status" value="1"/>
</dbReference>
<dbReference type="GO" id="GO:0006520">
    <property type="term" value="P:amino acid metabolic process"/>
    <property type="evidence" value="ECO:0007669"/>
    <property type="project" value="InterPro"/>
</dbReference>
<dbReference type="Gene3D" id="3.90.1150.10">
    <property type="entry name" value="Aspartate Aminotransferase, domain 1"/>
    <property type="match status" value="1"/>
</dbReference>
<dbReference type="OrthoDB" id="6752799at2759"/>
<comment type="catalytic activity">
    <reaction evidence="7 8">
        <text>L-aspartate + 2-oxoglutarate = oxaloacetate + L-glutamate</text>
        <dbReference type="Rhea" id="RHEA:21824"/>
        <dbReference type="ChEBI" id="CHEBI:16452"/>
        <dbReference type="ChEBI" id="CHEBI:16810"/>
        <dbReference type="ChEBI" id="CHEBI:29985"/>
        <dbReference type="ChEBI" id="CHEBI:29991"/>
        <dbReference type="EC" id="2.6.1.1"/>
    </reaction>
</comment>
<evidence type="ECO:0000256" key="5">
    <source>
        <dbReference type="ARBA" id="ARBA00022679"/>
    </source>
</evidence>
<dbReference type="FunCoup" id="B7GDE4">
    <property type="interactions" value="286"/>
</dbReference>
<evidence type="ECO:0000256" key="6">
    <source>
        <dbReference type="ARBA" id="ARBA00022898"/>
    </source>
</evidence>
<organism evidence="10 11">
    <name type="scientific">Phaeodactylum tricornutum (strain CCAP 1055/1)</name>
    <dbReference type="NCBI Taxonomy" id="556484"/>
    <lineage>
        <taxon>Eukaryota</taxon>
        <taxon>Sar</taxon>
        <taxon>Stramenopiles</taxon>
        <taxon>Ochrophyta</taxon>
        <taxon>Bacillariophyta</taxon>
        <taxon>Bacillariophyceae</taxon>
        <taxon>Bacillariophycidae</taxon>
        <taxon>Naviculales</taxon>
        <taxon>Phaeodactylaceae</taxon>
        <taxon>Phaeodactylum</taxon>
    </lineage>
</organism>
<dbReference type="AlphaFoldDB" id="B7GDE4"/>
<dbReference type="InParanoid" id="B7GDE4"/>
<dbReference type="GO" id="GO:0004069">
    <property type="term" value="F:L-aspartate:2-oxoglutarate aminotransferase activity"/>
    <property type="evidence" value="ECO:0007669"/>
    <property type="project" value="UniProtKB-EC"/>
</dbReference>
<dbReference type="eggNOG" id="KOG1411">
    <property type="taxonomic scope" value="Eukaryota"/>
</dbReference>
<dbReference type="InterPro" id="IPR004839">
    <property type="entry name" value="Aminotransferase_I/II_large"/>
</dbReference>
<dbReference type="PRINTS" id="PR00799">
    <property type="entry name" value="TRANSAMINASE"/>
</dbReference>
<dbReference type="InterPro" id="IPR015424">
    <property type="entry name" value="PyrdxlP-dep_Trfase"/>
</dbReference>
<dbReference type="FunFam" id="3.40.640.10:FF:000015">
    <property type="entry name" value="Aspartate aminotransferase"/>
    <property type="match status" value="1"/>
</dbReference>
<evidence type="ECO:0000256" key="3">
    <source>
        <dbReference type="ARBA" id="ARBA00011738"/>
    </source>
</evidence>
<evidence type="ECO:0000256" key="4">
    <source>
        <dbReference type="ARBA" id="ARBA00022576"/>
    </source>
</evidence>
<reference evidence="11" key="2">
    <citation type="submission" date="2008-08" db="EMBL/GenBank/DDBJ databases">
        <authorList>
            <consortium name="Diatom Consortium"/>
            <person name="Grigoriev I."/>
            <person name="Grimwood J."/>
            <person name="Kuo A."/>
            <person name="Otillar R.P."/>
            <person name="Salamov A."/>
            <person name="Detter J.C."/>
            <person name="Lindquist E."/>
            <person name="Shapiro H."/>
            <person name="Lucas S."/>
            <person name="Glavina del Rio T."/>
            <person name="Pitluck S."/>
            <person name="Rokhsar D."/>
            <person name="Bowler C."/>
        </authorList>
    </citation>
    <scope>GENOME REANNOTATION</scope>
    <source>
        <strain evidence="11">CCAP 1055/1</strain>
    </source>
</reference>
<dbReference type="PROSITE" id="PS00105">
    <property type="entry name" value="AA_TRANSFER_CLASS_1"/>
    <property type="match status" value="1"/>
</dbReference>
<dbReference type="Pfam" id="PF00155">
    <property type="entry name" value="Aminotran_1_2"/>
    <property type="match status" value="1"/>
</dbReference>
<evidence type="ECO:0000313" key="11">
    <source>
        <dbReference type="Proteomes" id="UP000000759"/>
    </source>
</evidence>
<evidence type="ECO:0000256" key="2">
    <source>
        <dbReference type="ARBA" id="ARBA00007441"/>
    </source>
</evidence>
<dbReference type="PaxDb" id="2850-Phatr23871"/>
<name>B7GDE4_PHATC</name>
<dbReference type="SMR" id="B7GDE4"/>
<dbReference type="GeneID" id="7199093"/>
<proteinExistence type="inferred from homology"/>
<dbReference type="STRING" id="556484.B7GDE4"/>
<sequence>MLKQISQSFLRPTARCVSASSRVRFMSASPWADYEMAPFDPIIGLNEEYSKDDFPQKVIVGVGAYRDGNGKPYVLPCVREAEKKMMEQNLDMEYSGIAGDAKFVELALKFGYGKDSKPLGENRIQGVQALSGTGGLRVMGELLRKHGHTHIYVPNPTWGNHIPIFVNSGLEVRKYRYYDAKNSDLDFDGMITDIKEMPTGSTVLLHACAHNPTGMDPTLEQWKELSDIIKTKKLLPFFDCAYQGFASGDANIDAASVRMFVEDGHLLAMVQSFSKNFGLYGHRVGTLSVVGESEAEAKRVQSQLKTVIRPMYSNPPRHGARIVSTILSDPKLTQDFLIQCKEMADRIHTMRGLLRSNLEQAGSTHNWEHITRQIGMFAYSGLSKDQVLEMRHKHHVYCTADGRISMAGVTSGNVDYIAQAIHAVSK</sequence>
<dbReference type="EC" id="2.6.1.1" evidence="8"/>
<dbReference type="Gene3D" id="3.40.640.10">
    <property type="entry name" value="Type I PLP-dependent aspartate aminotransferase-like (Major domain)"/>
    <property type="match status" value="1"/>
</dbReference>
<comment type="similarity">
    <text evidence="2">Belongs to the class-I pyridoxal-phosphate-dependent aminotransferase family.</text>
</comment>
<dbReference type="PANTHER" id="PTHR11879:SF22">
    <property type="entry name" value="ASPARTATE AMINOTRANSFERASE, MITOCHONDRIAL"/>
    <property type="match status" value="1"/>
</dbReference>
<keyword evidence="11" id="KW-1185">Reference proteome</keyword>
<feature type="domain" description="Aminotransferase class I/classII large" evidence="9">
    <location>
        <begin position="57"/>
        <end position="421"/>
    </location>
</feature>
<dbReference type="InterPro" id="IPR015422">
    <property type="entry name" value="PyrdxlP-dep_Trfase_small"/>
</dbReference>
<reference evidence="10 11" key="1">
    <citation type="journal article" date="2008" name="Nature">
        <title>The Phaeodactylum genome reveals the evolutionary history of diatom genomes.</title>
        <authorList>
            <person name="Bowler C."/>
            <person name="Allen A.E."/>
            <person name="Badger J.H."/>
            <person name="Grimwood J."/>
            <person name="Jabbari K."/>
            <person name="Kuo A."/>
            <person name="Maheswari U."/>
            <person name="Martens C."/>
            <person name="Maumus F."/>
            <person name="Otillar R.P."/>
            <person name="Rayko E."/>
            <person name="Salamov A."/>
            <person name="Vandepoele K."/>
            <person name="Beszteri B."/>
            <person name="Gruber A."/>
            <person name="Heijde M."/>
            <person name="Katinka M."/>
            <person name="Mock T."/>
            <person name="Valentin K."/>
            <person name="Verret F."/>
            <person name="Berges J.A."/>
            <person name="Brownlee C."/>
            <person name="Cadoret J.P."/>
            <person name="Chiovitti A."/>
            <person name="Choi C.J."/>
            <person name="Coesel S."/>
            <person name="De Martino A."/>
            <person name="Detter J.C."/>
            <person name="Durkin C."/>
            <person name="Falciatore A."/>
            <person name="Fournet J."/>
            <person name="Haruta M."/>
            <person name="Huysman M.J."/>
            <person name="Jenkins B.D."/>
            <person name="Jiroutova K."/>
            <person name="Jorgensen R.E."/>
            <person name="Joubert Y."/>
            <person name="Kaplan A."/>
            <person name="Kroger N."/>
            <person name="Kroth P.G."/>
            <person name="La Roche J."/>
            <person name="Lindquist E."/>
            <person name="Lommer M."/>
            <person name="Martin-Jezequel V."/>
            <person name="Lopez P.J."/>
            <person name="Lucas S."/>
            <person name="Mangogna M."/>
            <person name="McGinnis K."/>
            <person name="Medlin L.K."/>
            <person name="Montsant A."/>
            <person name="Oudot-Le Secq M.P."/>
            <person name="Napoli C."/>
            <person name="Obornik M."/>
            <person name="Parker M.S."/>
            <person name="Petit J.L."/>
            <person name="Porcel B.M."/>
            <person name="Poulsen N."/>
            <person name="Robison M."/>
            <person name="Rychlewski L."/>
            <person name="Rynearson T.A."/>
            <person name="Schmutz J."/>
            <person name="Shapiro H."/>
            <person name="Siaut M."/>
            <person name="Stanley M."/>
            <person name="Sussman M.R."/>
            <person name="Taylor A.R."/>
            <person name="Vardi A."/>
            <person name="von Dassow P."/>
            <person name="Vyverman W."/>
            <person name="Willis A."/>
            <person name="Wyrwicz L.S."/>
            <person name="Rokhsar D.S."/>
            <person name="Weissenbach J."/>
            <person name="Armbrust E.V."/>
            <person name="Green B.R."/>
            <person name="Van de Peer Y."/>
            <person name="Grigoriev I.V."/>
        </authorList>
    </citation>
    <scope>NUCLEOTIDE SEQUENCE [LARGE SCALE GENOMIC DNA]</scope>
    <source>
        <strain evidence="10 11">CCAP 1055/1</strain>
    </source>
</reference>
<protein>
    <recommendedName>
        <fullName evidence="8">Aspartate aminotransferase</fullName>
        <ecNumber evidence="8">2.6.1.1</ecNumber>
    </recommendedName>
</protein>
<evidence type="ECO:0000256" key="7">
    <source>
        <dbReference type="ARBA" id="ARBA00049185"/>
    </source>
</evidence>
<keyword evidence="4 8" id="KW-0032">Aminotransferase</keyword>
<dbReference type="FunFam" id="3.90.1150.10:FF:000001">
    <property type="entry name" value="Aspartate aminotransferase"/>
    <property type="match status" value="1"/>
</dbReference>
<dbReference type="GO" id="GO:0030170">
    <property type="term" value="F:pyridoxal phosphate binding"/>
    <property type="evidence" value="ECO:0007669"/>
    <property type="project" value="InterPro"/>
</dbReference>
<dbReference type="InterPro" id="IPR015421">
    <property type="entry name" value="PyrdxlP-dep_Trfase_major"/>
</dbReference>
<comment type="miscellaneous">
    <text evidence="8">In eukaryotes there are cytoplasmic, mitochondrial and chloroplastic isozymes.</text>
</comment>
<dbReference type="RefSeq" id="XP_002185116.1">
    <property type="nucleotide sequence ID" value="XM_002185080.1"/>
</dbReference>
<comment type="cofactor">
    <cofactor evidence="1">
        <name>pyridoxal 5'-phosphate</name>
        <dbReference type="ChEBI" id="CHEBI:597326"/>
    </cofactor>
</comment>